<keyword evidence="1" id="KW-0472">Membrane</keyword>
<protein>
    <submittedName>
        <fullName evidence="2">Uncharacterized protein</fullName>
    </submittedName>
</protein>
<evidence type="ECO:0000313" key="2">
    <source>
        <dbReference type="EMBL" id="SVC16691.1"/>
    </source>
</evidence>
<name>A0A382K1Y8_9ZZZZ</name>
<keyword evidence="1" id="KW-1133">Transmembrane helix</keyword>
<accession>A0A382K1Y8</accession>
<evidence type="ECO:0000256" key="1">
    <source>
        <dbReference type="SAM" id="Phobius"/>
    </source>
</evidence>
<organism evidence="2">
    <name type="scientific">marine metagenome</name>
    <dbReference type="NCBI Taxonomy" id="408172"/>
    <lineage>
        <taxon>unclassified sequences</taxon>
        <taxon>metagenomes</taxon>
        <taxon>ecological metagenomes</taxon>
    </lineage>
</organism>
<reference evidence="2" key="1">
    <citation type="submission" date="2018-05" db="EMBL/GenBank/DDBJ databases">
        <authorList>
            <person name="Lanie J.A."/>
            <person name="Ng W.-L."/>
            <person name="Kazmierczak K.M."/>
            <person name="Andrzejewski T.M."/>
            <person name="Davidsen T.M."/>
            <person name="Wayne K.J."/>
            <person name="Tettelin H."/>
            <person name="Glass J.I."/>
            <person name="Rusch D."/>
            <person name="Podicherti R."/>
            <person name="Tsui H.-C.T."/>
            <person name="Winkler M.E."/>
        </authorList>
    </citation>
    <scope>NUCLEOTIDE SEQUENCE</scope>
</reference>
<dbReference type="EMBL" id="UINC01076996">
    <property type="protein sequence ID" value="SVC16691.1"/>
    <property type="molecule type" value="Genomic_DNA"/>
</dbReference>
<gene>
    <name evidence="2" type="ORF">METZ01_LOCUS269545</name>
</gene>
<dbReference type="AlphaFoldDB" id="A0A382K1Y8"/>
<proteinExistence type="predicted"/>
<sequence>MIDFIKGIWDILMLVPIVISIASVVVAMTPTPKDDKLWAKVYVYVEMLALAVGKAKDKNPLLKK</sequence>
<feature type="transmembrane region" description="Helical" evidence="1">
    <location>
        <begin position="12"/>
        <end position="31"/>
    </location>
</feature>
<keyword evidence="1" id="KW-0812">Transmembrane</keyword>